<accession>A0A498J0H5</accession>
<organism evidence="1 2">
    <name type="scientific">Malus domestica</name>
    <name type="common">Apple</name>
    <name type="synonym">Pyrus malus</name>
    <dbReference type="NCBI Taxonomy" id="3750"/>
    <lineage>
        <taxon>Eukaryota</taxon>
        <taxon>Viridiplantae</taxon>
        <taxon>Streptophyta</taxon>
        <taxon>Embryophyta</taxon>
        <taxon>Tracheophyta</taxon>
        <taxon>Spermatophyta</taxon>
        <taxon>Magnoliopsida</taxon>
        <taxon>eudicotyledons</taxon>
        <taxon>Gunneridae</taxon>
        <taxon>Pentapetalae</taxon>
        <taxon>rosids</taxon>
        <taxon>fabids</taxon>
        <taxon>Rosales</taxon>
        <taxon>Rosaceae</taxon>
        <taxon>Amygdaloideae</taxon>
        <taxon>Maleae</taxon>
        <taxon>Malus</taxon>
    </lineage>
</organism>
<comment type="caution">
    <text evidence="1">The sequence shown here is derived from an EMBL/GenBank/DDBJ whole genome shotgun (WGS) entry which is preliminary data.</text>
</comment>
<dbReference type="AlphaFoldDB" id="A0A498J0H5"/>
<name>A0A498J0H5_MALDO</name>
<sequence>MRWFSELSAKSIDCFESLADLFTNTYLKRFRAKLAKVEKSDDRLATMAFKQGFYVHFSLSQKLNKRKYDCATLIECFDMANNLIDWNDKTKRTVADADYAKNAYQRKNDRDTPPHSLR</sequence>
<reference evidence="1 2" key="1">
    <citation type="submission" date="2018-10" db="EMBL/GenBank/DDBJ databases">
        <title>A high-quality apple genome assembly.</title>
        <authorList>
            <person name="Hu J."/>
        </authorList>
    </citation>
    <scope>NUCLEOTIDE SEQUENCE [LARGE SCALE GENOMIC DNA]</scope>
    <source>
        <strain evidence="2">cv. HFTH1</strain>
        <tissue evidence="1">Young leaf</tissue>
    </source>
</reference>
<protein>
    <submittedName>
        <fullName evidence="1">Uncharacterized protein</fullName>
    </submittedName>
</protein>
<dbReference type="EMBL" id="RDQH01000336">
    <property type="protein sequence ID" value="RXH88135.1"/>
    <property type="molecule type" value="Genomic_DNA"/>
</dbReference>
<gene>
    <name evidence="1" type="ORF">DVH24_042206</name>
</gene>
<keyword evidence="2" id="KW-1185">Reference proteome</keyword>
<dbReference type="Proteomes" id="UP000290289">
    <property type="component" value="Chromosome 10"/>
</dbReference>
<evidence type="ECO:0000313" key="2">
    <source>
        <dbReference type="Proteomes" id="UP000290289"/>
    </source>
</evidence>
<evidence type="ECO:0000313" key="1">
    <source>
        <dbReference type="EMBL" id="RXH88135.1"/>
    </source>
</evidence>
<proteinExistence type="predicted"/>